<name>A0AA89WL90_STEMA</name>
<dbReference type="EMBL" id="JADUNP010000020">
    <property type="protein sequence ID" value="MBH1652739.1"/>
    <property type="molecule type" value="Genomic_DNA"/>
</dbReference>
<accession>A0AA89WL90</accession>
<reference evidence="1" key="1">
    <citation type="submission" date="2020-11" db="EMBL/GenBank/DDBJ databases">
        <title>Enhanced detection system for hospital associated transmission using whole genome sequencing surveillance.</title>
        <authorList>
            <person name="Harrison L.H."/>
            <person name="Van Tyne D."/>
            <person name="Marsh J.W."/>
            <person name="Griffith M.P."/>
            <person name="Snyder D.J."/>
            <person name="Cooper V.S."/>
            <person name="Mustapha M."/>
        </authorList>
    </citation>
    <scope>NUCLEOTIDE SEQUENCE</scope>
    <source>
        <strain evidence="1">STEN00091</strain>
    </source>
</reference>
<protein>
    <submittedName>
        <fullName evidence="1">Uncharacterized protein</fullName>
    </submittedName>
</protein>
<sequence length="103" mass="11552">MLQGRRVDGAAISGVFLCNPWKQLRPDAAKLFRPGVGDYRCTKSVLERLQVAAMRWLPIEPPQLKNLVRADWTGFSERREPATPSQTGMDLLRQAVEPYADAA</sequence>
<evidence type="ECO:0000313" key="2">
    <source>
        <dbReference type="Proteomes" id="UP000625930"/>
    </source>
</evidence>
<gene>
    <name evidence="1" type="ORF">I5U67_11230</name>
</gene>
<proteinExistence type="predicted"/>
<organism evidence="1 2">
    <name type="scientific">Stenotrophomonas maltophilia</name>
    <name type="common">Pseudomonas maltophilia</name>
    <name type="synonym">Xanthomonas maltophilia</name>
    <dbReference type="NCBI Taxonomy" id="40324"/>
    <lineage>
        <taxon>Bacteria</taxon>
        <taxon>Pseudomonadati</taxon>
        <taxon>Pseudomonadota</taxon>
        <taxon>Gammaproteobacteria</taxon>
        <taxon>Lysobacterales</taxon>
        <taxon>Lysobacteraceae</taxon>
        <taxon>Stenotrophomonas</taxon>
        <taxon>Stenotrophomonas maltophilia group</taxon>
    </lineage>
</organism>
<evidence type="ECO:0000313" key="1">
    <source>
        <dbReference type="EMBL" id="MBH1652739.1"/>
    </source>
</evidence>
<comment type="caution">
    <text evidence="1">The sequence shown here is derived from an EMBL/GenBank/DDBJ whole genome shotgun (WGS) entry which is preliminary data.</text>
</comment>
<dbReference type="Proteomes" id="UP000625930">
    <property type="component" value="Unassembled WGS sequence"/>
</dbReference>
<dbReference type="RefSeq" id="WP_154264527.1">
    <property type="nucleotide sequence ID" value="NZ_CP040438.1"/>
</dbReference>
<dbReference type="AlphaFoldDB" id="A0AA89WL90"/>